<dbReference type="AlphaFoldDB" id="A0A8S1Q0J0"/>
<dbReference type="EMBL" id="CAJJDN010000092">
    <property type="protein sequence ID" value="CAD8109010.1"/>
    <property type="molecule type" value="Genomic_DNA"/>
</dbReference>
<organism evidence="2 3">
    <name type="scientific">Paramecium sonneborni</name>
    <dbReference type="NCBI Taxonomy" id="65129"/>
    <lineage>
        <taxon>Eukaryota</taxon>
        <taxon>Sar</taxon>
        <taxon>Alveolata</taxon>
        <taxon>Ciliophora</taxon>
        <taxon>Intramacronucleata</taxon>
        <taxon>Oligohymenophorea</taxon>
        <taxon>Peniculida</taxon>
        <taxon>Parameciidae</taxon>
        <taxon>Paramecium</taxon>
    </lineage>
</organism>
<evidence type="ECO:0000313" key="3">
    <source>
        <dbReference type="Proteomes" id="UP000692954"/>
    </source>
</evidence>
<accession>A0A8S1Q0J0</accession>
<keyword evidence="1" id="KW-1133">Transmembrane helix</keyword>
<sequence length="259" mass="31349">MCLLLMSIKNLKNMEILLEFMFFSKIGIIYSCIHRLLNCRRLYVLQSIYNQLLMIKQLMLMPRLLINLLISKDHLSKKLQLINQTIKMMKMMTTRKEKIKEKLKNLRKNDKPFQFNIQKNILFTYTHSFYNINLRKYQTLYIEYANLLSSPFIEFILILILIYKGIFVCKLITLIAYLSQYDILIQISQHNKLQRIICHHKTLFHIKTYQQRCQRQCIIAKIKKIFHENEHQQKKLRISIIQIKSRIYTKQCKITLTLL</sequence>
<keyword evidence="1" id="KW-0472">Membrane</keyword>
<dbReference type="Proteomes" id="UP000692954">
    <property type="component" value="Unassembled WGS sequence"/>
</dbReference>
<reference evidence="2" key="1">
    <citation type="submission" date="2021-01" db="EMBL/GenBank/DDBJ databases">
        <authorList>
            <consortium name="Genoscope - CEA"/>
            <person name="William W."/>
        </authorList>
    </citation>
    <scope>NUCLEOTIDE SEQUENCE</scope>
</reference>
<evidence type="ECO:0000313" key="2">
    <source>
        <dbReference type="EMBL" id="CAD8109010.1"/>
    </source>
</evidence>
<feature type="transmembrane region" description="Helical" evidence="1">
    <location>
        <begin position="16"/>
        <end position="36"/>
    </location>
</feature>
<name>A0A8S1Q0J0_9CILI</name>
<comment type="caution">
    <text evidence="2">The sequence shown here is derived from an EMBL/GenBank/DDBJ whole genome shotgun (WGS) entry which is preliminary data.</text>
</comment>
<dbReference type="OrthoDB" id="10449181at2759"/>
<gene>
    <name evidence="2" type="ORF">PSON_ATCC_30995.1.T0920190</name>
</gene>
<keyword evidence="1" id="KW-0812">Transmembrane</keyword>
<evidence type="ECO:0000256" key="1">
    <source>
        <dbReference type="SAM" id="Phobius"/>
    </source>
</evidence>
<evidence type="ECO:0008006" key="4">
    <source>
        <dbReference type="Google" id="ProtNLM"/>
    </source>
</evidence>
<keyword evidence="3" id="KW-1185">Reference proteome</keyword>
<protein>
    <recommendedName>
        <fullName evidence="4">Transmembrane protein</fullName>
    </recommendedName>
</protein>
<proteinExistence type="predicted"/>